<organism evidence="1 2">
    <name type="scientific">Durusdinium trenchii</name>
    <dbReference type="NCBI Taxonomy" id="1381693"/>
    <lineage>
        <taxon>Eukaryota</taxon>
        <taxon>Sar</taxon>
        <taxon>Alveolata</taxon>
        <taxon>Dinophyceae</taxon>
        <taxon>Suessiales</taxon>
        <taxon>Symbiodiniaceae</taxon>
        <taxon>Durusdinium</taxon>
    </lineage>
</organism>
<dbReference type="Proteomes" id="UP001642484">
    <property type="component" value="Unassembled WGS sequence"/>
</dbReference>
<protein>
    <recommendedName>
        <fullName evidence="3">Mannosyltransferase</fullName>
    </recommendedName>
</protein>
<gene>
    <name evidence="1" type="ORF">CCMP2556_LOCUS32554</name>
</gene>
<name>A0ABP0NR87_9DINO</name>
<proteinExistence type="predicted"/>
<keyword evidence="2" id="KW-1185">Reference proteome</keyword>
<sequence length="259" mass="29282">MRAMKFKPGSSSPKPSAYKQKQRAWTMAGLRSLKAPMVILYLASLMFGIQSLSFEPLQHLETFSGCMSITRAEWEAKRAAVPMDVVLSEDHDILSDVGYANMLHQVLRLRPGSGKFTAPVCSSWVFLSRGSTGRTSERPLGRRELKSVEDANIMVARIIILLLLCESRKVWWTLEQPVNSLLERHPLFQAFLRFPSIHVRRLTTSMGWFGGKTRKPTWVYSSARVAAMSNKGQKALRIPYANLLTFLGRPFLFVSKGFD</sequence>
<dbReference type="EMBL" id="CAXAMN010022089">
    <property type="protein sequence ID" value="CAK9066300.1"/>
    <property type="molecule type" value="Genomic_DNA"/>
</dbReference>
<reference evidence="1 2" key="1">
    <citation type="submission" date="2024-02" db="EMBL/GenBank/DDBJ databases">
        <authorList>
            <person name="Chen Y."/>
            <person name="Shah S."/>
            <person name="Dougan E. K."/>
            <person name="Thang M."/>
            <person name="Chan C."/>
        </authorList>
    </citation>
    <scope>NUCLEOTIDE SEQUENCE [LARGE SCALE GENOMIC DNA]</scope>
</reference>
<comment type="caution">
    <text evidence="1">The sequence shown here is derived from an EMBL/GenBank/DDBJ whole genome shotgun (WGS) entry which is preliminary data.</text>
</comment>
<accession>A0ABP0NR87</accession>
<evidence type="ECO:0000313" key="1">
    <source>
        <dbReference type="EMBL" id="CAK9066300.1"/>
    </source>
</evidence>
<evidence type="ECO:0000313" key="2">
    <source>
        <dbReference type="Proteomes" id="UP001642484"/>
    </source>
</evidence>
<evidence type="ECO:0008006" key="3">
    <source>
        <dbReference type="Google" id="ProtNLM"/>
    </source>
</evidence>